<keyword evidence="4" id="KW-1185">Reference proteome</keyword>
<gene>
    <name evidence="3" type="ORF">QF030_000750</name>
</gene>
<dbReference type="EMBL" id="JAUSWV010000002">
    <property type="protein sequence ID" value="MDQ0578572.1"/>
    <property type="molecule type" value="Genomic_DNA"/>
</dbReference>
<comment type="caution">
    <text evidence="3">The sequence shown here is derived from an EMBL/GenBank/DDBJ whole genome shotgun (WGS) entry which is preliminary data.</text>
</comment>
<dbReference type="Proteomes" id="UP001230654">
    <property type="component" value="Unassembled WGS sequence"/>
</dbReference>
<reference evidence="3 4" key="1">
    <citation type="submission" date="2023-07" db="EMBL/GenBank/DDBJ databases">
        <title>Comparative genomics of wheat-associated soil bacteria to identify genetic determinants of phenazine resistance.</title>
        <authorList>
            <person name="Mouncey N."/>
        </authorList>
    </citation>
    <scope>NUCLEOTIDE SEQUENCE [LARGE SCALE GENOMIC DNA]</scope>
    <source>
        <strain evidence="3 4">B2I6</strain>
    </source>
</reference>
<evidence type="ECO:0000313" key="3">
    <source>
        <dbReference type="EMBL" id="MDQ0578572.1"/>
    </source>
</evidence>
<feature type="region of interest" description="Disordered" evidence="1">
    <location>
        <begin position="149"/>
        <end position="180"/>
    </location>
</feature>
<name>A0ABU0NHG7_STRRH</name>
<feature type="transmembrane region" description="Helical" evidence="2">
    <location>
        <begin position="120"/>
        <end position="141"/>
    </location>
</feature>
<evidence type="ECO:0000313" key="4">
    <source>
        <dbReference type="Proteomes" id="UP001230654"/>
    </source>
</evidence>
<keyword evidence="2" id="KW-0472">Membrane</keyword>
<accession>A0ABU0NHG7</accession>
<organism evidence="3 4">
    <name type="scientific">Streptomyces rishiriensis</name>
    <dbReference type="NCBI Taxonomy" id="68264"/>
    <lineage>
        <taxon>Bacteria</taxon>
        <taxon>Bacillati</taxon>
        <taxon>Actinomycetota</taxon>
        <taxon>Actinomycetes</taxon>
        <taxon>Kitasatosporales</taxon>
        <taxon>Streptomycetaceae</taxon>
        <taxon>Streptomyces</taxon>
    </lineage>
</organism>
<proteinExistence type="predicted"/>
<evidence type="ECO:0000256" key="1">
    <source>
        <dbReference type="SAM" id="MobiDB-lite"/>
    </source>
</evidence>
<evidence type="ECO:0000256" key="2">
    <source>
        <dbReference type="SAM" id="Phobius"/>
    </source>
</evidence>
<keyword evidence="2" id="KW-0812">Transmembrane</keyword>
<keyword evidence="2" id="KW-1133">Transmembrane helix</keyword>
<feature type="compositionally biased region" description="Basic and acidic residues" evidence="1">
    <location>
        <begin position="166"/>
        <end position="179"/>
    </location>
</feature>
<protein>
    <submittedName>
        <fullName evidence="3">Uncharacterized protein</fullName>
    </submittedName>
</protein>
<sequence length="339" mass="36033">MDQNDLAAMAAQALFSVLGGAASTAASQFTQDRLNRSARGRAALDGLNASPGDPAAQRDVQAALTDEISGDSEFADRLAVLLHAPVQQTTGSVVITGSRVRHNQIALGPLTINNTPGTRAFLAFAVALLLVLVVLGAYGGVQIITADDEPKAQPQATGSLEGGEPTPRDSDGGEGRTDGPRVMTAAEADAALPTIEDMPPDWGVFDDDRHLYYTDHELKDCYADGTMFDTDAEDGDGIRPYAWFRIYACSSPARAAAAFDEFGPTSKVTAILLPSLGDERTAWTYGGDSESATSLVRMGTVVLKLDYAFGVRLQPAHQDRIKQWSRMAAERVQRTLAST</sequence>
<dbReference type="RefSeq" id="WP_307161173.1">
    <property type="nucleotide sequence ID" value="NZ_JAUSWV010000002.1"/>
</dbReference>